<dbReference type="GO" id="GO:0005634">
    <property type="term" value="C:nucleus"/>
    <property type="evidence" value="ECO:0007669"/>
    <property type="project" value="UniProtKB-SubCell"/>
</dbReference>
<reference evidence="4" key="1">
    <citation type="submission" date="2022-07" db="EMBL/GenBank/DDBJ databases">
        <title>Phylogenomic reconstructions and comparative analyses of Kickxellomycotina fungi.</title>
        <authorList>
            <person name="Reynolds N.K."/>
            <person name="Stajich J.E."/>
            <person name="Barry K."/>
            <person name="Grigoriev I.V."/>
            <person name="Crous P."/>
            <person name="Smith M.E."/>
        </authorList>
    </citation>
    <scope>NUCLEOTIDE SEQUENCE</scope>
    <source>
        <strain evidence="4">BCRC 34381</strain>
    </source>
</reference>
<evidence type="ECO:0000313" key="4">
    <source>
        <dbReference type="EMBL" id="KAJ1730008.1"/>
    </source>
</evidence>
<gene>
    <name evidence="4" type="ORF">LPJ61_003243</name>
</gene>
<dbReference type="PANTHER" id="PTHR22715:SF0">
    <property type="entry name" value="TRANSFORMING GROWTH FACTOR BETA REGULATOR 1"/>
    <property type="match status" value="1"/>
</dbReference>
<dbReference type="Gene3D" id="3.30.160.360">
    <property type="match status" value="1"/>
</dbReference>
<dbReference type="PROSITE" id="PS51542">
    <property type="entry name" value="FYRN"/>
    <property type="match status" value="1"/>
</dbReference>
<dbReference type="SMART" id="SM00542">
    <property type="entry name" value="FYRC"/>
    <property type="match status" value="1"/>
</dbReference>
<dbReference type="GO" id="GO:0051726">
    <property type="term" value="P:regulation of cell cycle"/>
    <property type="evidence" value="ECO:0007669"/>
    <property type="project" value="TreeGrafter"/>
</dbReference>
<evidence type="ECO:0000313" key="5">
    <source>
        <dbReference type="Proteomes" id="UP001143981"/>
    </source>
</evidence>
<dbReference type="InterPro" id="IPR003888">
    <property type="entry name" value="FYrich_N"/>
</dbReference>
<name>A0A9W8CVQ7_9FUNG</name>
<feature type="region of interest" description="Disordered" evidence="3">
    <location>
        <begin position="360"/>
        <end position="380"/>
    </location>
</feature>
<dbReference type="AlphaFoldDB" id="A0A9W8CVQ7"/>
<dbReference type="PROSITE" id="PS51543">
    <property type="entry name" value="FYRC"/>
    <property type="match status" value="1"/>
</dbReference>
<keyword evidence="5" id="KW-1185">Reference proteome</keyword>
<dbReference type="Pfam" id="PF05964">
    <property type="entry name" value="FYRN"/>
    <property type="match status" value="1"/>
</dbReference>
<evidence type="ECO:0000256" key="2">
    <source>
        <dbReference type="ARBA" id="ARBA00023242"/>
    </source>
</evidence>
<organism evidence="4 5">
    <name type="scientific">Coemansia biformis</name>
    <dbReference type="NCBI Taxonomy" id="1286918"/>
    <lineage>
        <taxon>Eukaryota</taxon>
        <taxon>Fungi</taxon>
        <taxon>Fungi incertae sedis</taxon>
        <taxon>Zoopagomycota</taxon>
        <taxon>Kickxellomycotina</taxon>
        <taxon>Kickxellomycetes</taxon>
        <taxon>Kickxellales</taxon>
        <taxon>Kickxellaceae</taxon>
        <taxon>Coemansia</taxon>
    </lineage>
</organism>
<sequence length="422" mass="45530">MAFSSVSRADSSICSRNAYREARSEGTGGRHIGSPMAAGPRQRSEFDGDDWSSTTMDAYYDYSMARRAHHAEGRRLFAEPGFSAPLGHRSPGGAFTADAASNERAYDAPDAASFTSTAPSWSAPAERECVSAASSKAHTAGPTGRAPAHADAAQRPPGKRRKRHYNIATKVRTVQPVPRGSDGSYEMPVQVGVLMVLSLGRVIWDRSAFHNERYIWPVGYTVQREYHSMIDPNKDVMYTCWVGEGDDAPLFYIESEDTPNAPVIAPTATGAWTAVLRRVNQIRHREHSNSASGPDYFGFSHPTIAKMVQDLPGVGMCRSYIVQHFVEMKDRHVRGVLKKGRGGRPSVEMLSRGQRALMASTSSSTVALPKAESPGATQDQSVAAVAAEVVAVSAAENFGVAKRTSAVSLANSPQGDDRPPSM</sequence>
<dbReference type="InterPro" id="IPR003889">
    <property type="entry name" value="FYrich_C"/>
</dbReference>
<proteinExistence type="predicted"/>
<dbReference type="Pfam" id="PF05965">
    <property type="entry name" value="FYRC"/>
    <property type="match status" value="1"/>
</dbReference>
<dbReference type="EMBL" id="JANBOI010000517">
    <property type="protein sequence ID" value="KAJ1730008.1"/>
    <property type="molecule type" value="Genomic_DNA"/>
</dbReference>
<evidence type="ECO:0000256" key="3">
    <source>
        <dbReference type="SAM" id="MobiDB-lite"/>
    </source>
</evidence>
<comment type="caution">
    <text evidence="4">The sequence shown here is derived from an EMBL/GenBank/DDBJ whole genome shotgun (WGS) entry which is preliminary data.</text>
</comment>
<feature type="region of interest" description="Disordered" evidence="3">
    <location>
        <begin position="131"/>
        <end position="163"/>
    </location>
</feature>
<dbReference type="OrthoDB" id="285793at2759"/>
<feature type="region of interest" description="Disordered" evidence="3">
    <location>
        <begin position="20"/>
        <end position="50"/>
    </location>
</feature>
<protein>
    <recommendedName>
        <fullName evidence="6">FYR N-terminal domain-containing protein</fullName>
    </recommendedName>
</protein>
<keyword evidence="2" id="KW-0539">Nucleus</keyword>
<dbReference type="Proteomes" id="UP001143981">
    <property type="component" value="Unassembled WGS sequence"/>
</dbReference>
<comment type="subcellular location">
    <subcellularLocation>
        <location evidence="1">Nucleus</location>
    </subcellularLocation>
</comment>
<dbReference type="InterPro" id="IPR040092">
    <property type="entry name" value="TBRG1"/>
</dbReference>
<evidence type="ECO:0008006" key="6">
    <source>
        <dbReference type="Google" id="ProtNLM"/>
    </source>
</evidence>
<dbReference type="PANTHER" id="PTHR22715">
    <property type="entry name" value="TRANSFORMING GROWTH FACTOR BETA REGULATED GENE 1"/>
    <property type="match status" value="1"/>
</dbReference>
<dbReference type="SMART" id="SM00541">
    <property type="entry name" value="FYRN"/>
    <property type="match status" value="1"/>
</dbReference>
<evidence type="ECO:0000256" key="1">
    <source>
        <dbReference type="ARBA" id="ARBA00004123"/>
    </source>
</evidence>
<accession>A0A9W8CVQ7</accession>